<comment type="caution">
    <text evidence="3">The sequence shown here is derived from an EMBL/GenBank/DDBJ whole genome shotgun (WGS) entry which is preliminary data.</text>
</comment>
<dbReference type="InterPro" id="IPR002912">
    <property type="entry name" value="ACT_dom"/>
</dbReference>
<evidence type="ECO:0000256" key="1">
    <source>
        <dbReference type="SAM" id="MobiDB-lite"/>
    </source>
</evidence>
<evidence type="ECO:0000313" key="4">
    <source>
        <dbReference type="Proteomes" id="UP000011560"/>
    </source>
</evidence>
<evidence type="ECO:0000259" key="2">
    <source>
        <dbReference type="PROSITE" id="PS51671"/>
    </source>
</evidence>
<dbReference type="InterPro" id="IPR045865">
    <property type="entry name" value="ACT-like_dom_sf"/>
</dbReference>
<feature type="domain" description="ACT" evidence="2">
    <location>
        <begin position="34"/>
        <end position="112"/>
    </location>
</feature>
<dbReference type="EMBL" id="AOIQ01000019">
    <property type="protein sequence ID" value="ELZ08922.1"/>
    <property type="molecule type" value="Genomic_DNA"/>
</dbReference>
<dbReference type="SUPFAM" id="SSF55021">
    <property type="entry name" value="ACT-like"/>
    <property type="match status" value="1"/>
</dbReference>
<sequence length="198" mass="21105">MAVLETVVTSMSEDNDGSATTARSTTDDEHAAYTIRLELEDEPGRLQRALGPITEHGANLRSIHHERDKRTPRGTIPVEIDLSCPPAQFDGLVERLEATGVPIIQAGERRYDRTVNVVLIGHLVDSDLSETLARIEAFGRASVVDVSLAAPEGTEGASCARLQLAVEDESVADALAAIGEVAAEKDLTVVEPLIGGRS</sequence>
<dbReference type="PROSITE" id="PS51671">
    <property type="entry name" value="ACT"/>
    <property type="match status" value="1"/>
</dbReference>
<name>M0BEM1_9EURY</name>
<feature type="compositionally biased region" description="Polar residues" evidence="1">
    <location>
        <begin position="7"/>
        <end position="24"/>
    </location>
</feature>
<reference evidence="3 4" key="1">
    <citation type="journal article" date="2014" name="PLoS Genet.">
        <title>Phylogenetically driven sequencing of extremely halophilic archaea reveals strategies for static and dynamic osmo-response.</title>
        <authorList>
            <person name="Becker E.A."/>
            <person name="Seitzer P.M."/>
            <person name="Tritt A."/>
            <person name="Larsen D."/>
            <person name="Krusor M."/>
            <person name="Yao A.I."/>
            <person name="Wu D."/>
            <person name="Madern D."/>
            <person name="Eisen J.A."/>
            <person name="Darling A.E."/>
            <person name="Facciotti M.T."/>
        </authorList>
    </citation>
    <scope>NUCLEOTIDE SEQUENCE [LARGE SCALE GENOMIC DNA]</scope>
    <source>
        <strain evidence="3 4">JCM 14624</strain>
    </source>
</reference>
<dbReference type="InterPro" id="IPR044561">
    <property type="entry name" value="ACT_ThrD-II-like"/>
</dbReference>
<feature type="region of interest" description="Disordered" evidence="1">
    <location>
        <begin position="1"/>
        <end position="29"/>
    </location>
</feature>
<organism evidence="3 4">
    <name type="scientific">Halovivax asiaticus JCM 14624</name>
    <dbReference type="NCBI Taxonomy" id="1227490"/>
    <lineage>
        <taxon>Archaea</taxon>
        <taxon>Methanobacteriati</taxon>
        <taxon>Methanobacteriota</taxon>
        <taxon>Stenosarchaea group</taxon>
        <taxon>Halobacteria</taxon>
        <taxon>Halobacteriales</taxon>
        <taxon>Natrialbaceae</taxon>
        <taxon>Halovivax</taxon>
    </lineage>
</organism>
<dbReference type="AlphaFoldDB" id="M0BEM1"/>
<accession>M0BEM1</accession>
<dbReference type="Pfam" id="PF01842">
    <property type="entry name" value="ACT"/>
    <property type="match status" value="1"/>
</dbReference>
<proteinExistence type="predicted"/>
<dbReference type="CDD" id="cd04886">
    <property type="entry name" value="ACT_ThrD-II-like"/>
    <property type="match status" value="1"/>
</dbReference>
<evidence type="ECO:0000313" key="3">
    <source>
        <dbReference type="EMBL" id="ELZ08922.1"/>
    </source>
</evidence>
<dbReference type="Proteomes" id="UP000011560">
    <property type="component" value="Unassembled WGS sequence"/>
</dbReference>
<gene>
    <name evidence="3" type="ORF">C479_12379</name>
</gene>
<protein>
    <submittedName>
        <fullName evidence="3">Amino acid-binding ACT domain-containing protein</fullName>
    </submittedName>
</protein>
<keyword evidence="4" id="KW-1185">Reference proteome</keyword>
<dbReference type="STRING" id="1227490.C479_12379"/>